<keyword evidence="2" id="KW-1185">Reference proteome</keyword>
<gene>
    <name evidence="1" type="ORF">GCM10009682_01850</name>
</gene>
<protein>
    <recommendedName>
        <fullName evidence="3">DUF4760 domain-containing protein</fullName>
    </recommendedName>
</protein>
<name>A0ABP4XLB3_9ACTN</name>
<accession>A0ABP4XLB3</accession>
<dbReference type="EMBL" id="BAAALT010000003">
    <property type="protein sequence ID" value="GAA1783414.1"/>
    <property type="molecule type" value="Genomic_DNA"/>
</dbReference>
<evidence type="ECO:0000313" key="2">
    <source>
        <dbReference type="Proteomes" id="UP001500218"/>
    </source>
</evidence>
<dbReference type="Proteomes" id="UP001500218">
    <property type="component" value="Unassembled WGS sequence"/>
</dbReference>
<evidence type="ECO:0000313" key="1">
    <source>
        <dbReference type="EMBL" id="GAA1783414.1"/>
    </source>
</evidence>
<organism evidence="1 2">
    <name type="scientific">Luedemannella flava</name>
    <dbReference type="NCBI Taxonomy" id="349316"/>
    <lineage>
        <taxon>Bacteria</taxon>
        <taxon>Bacillati</taxon>
        <taxon>Actinomycetota</taxon>
        <taxon>Actinomycetes</taxon>
        <taxon>Micromonosporales</taxon>
        <taxon>Micromonosporaceae</taxon>
        <taxon>Luedemannella</taxon>
    </lineage>
</organism>
<evidence type="ECO:0008006" key="3">
    <source>
        <dbReference type="Google" id="ProtNLM"/>
    </source>
</evidence>
<reference evidence="2" key="1">
    <citation type="journal article" date="2019" name="Int. J. Syst. Evol. Microbiol.">
        <title>The Global Catalogue of Microorganisms (GCM) 10K type strain sequencing project: providing services to taxonomists for standard genome sequencing and annotation.</title>
        <authorList>
            <consortium name="The Broad Institute Genomics Platform"/>
            <consortium name="The Broad Institute Genome Sequencing Center for Infectious Disease"/>
            <person name="Wu L."/>
            <person name="Ma J."/>
        </authorList>
    </citation>
    <scope>NUCLEOTIDE SEQUENCE [LARGE SCALE GENOMIC DNA]</scope>
    <source>
        <strain evidence="2">JCM 13250</strain>
    </source>
</reference>
<dbReference type="RefSeq" id="WP_344125141.1">
    <property type="nucleotide sequence ID" value="NZ_BAAALT010000003.1"/>
</dbReference>
<sequence length="171" mass="19193">MDGNSLTLAFSLLSVLLAGIALARTWWHTSRDVRISTTATEVQVVADLYRQVREPEFLAHLNAVLSCPKDLKLDKGFESLPDPVKKSAYSVCYFFEHLGVLIANELIPSDTILATMSSLMSRAWISLEEAITAERQYRQRTYPPDVSSTFLPHYEIAVRMAKERAARLSSS</sequence>
<proteinExistence type="predicted"/>
<comment type="caution">
    <text evidence="1">The sequence shown here is derived from an EMBL/GenBank/DDBJ whole genome shotgun (WGS) entry which is preliminary data.</text>
</comment>